<feature type="region of interest" description="Disordered" evidence="1">
    <location>
        <begin position="93"/>
        <end position="145"/>
    </location>
</feature>
<feature type="compositionally biased region" description="Basic and acidic residues" evidence="1">
    <location>
        <begin position="134"/>
        <end position="145"/>
    </location>
</feature>
<proteinExistence type="predicted"/>
<keyword evidence="3" id="KW-1185">Reference proteome</keyword>
<gene>
    <name evidence="2" type="ORF">P7K49_034522</name>
</gene>
<comment type="caution">
    <text evidence="2">The sequence shown here is derived from an EMBL/GenBank/DDBJ whole genome shotgun (WGS) entry which is preliminary data.</text>
</comment>
<reference evidence="2 3" key="1">
    <citation type="submission" date="2023-05" db="EMBL/GenBank/DDBJ databases">
        <title>B98-5 Cell Line De Novo Hybrid Assembly: An Optical Mapping Approach.</title>
        <authorList>
            <person name="Kananen K."/>
            <person name="Auerbach J.A."/>
            <person name="Kautto E."/>
            <person name="Blachly J.S."/>
        </authorList>
    </citation>
    <scope>NUCLEOTIDE SEQUENCE [LARGE SCALE GENOMIC DNA]</scope>
    <source>
        <strain evidence="2">B95-8</strain>
        <tissue evidence="2">Cell line</tissue>
    </source>
</reference>
<dbReference type="Proteomes" id="UP001266305">
    <property type="component" value="Unassembled WGS sequence"/>
</dbReference>
<dbReference type="EMBL" id="JASSZA010000019">
    <property type="protein sequence ID" value="KAK2088615.1"/>
    <property type="molecule type" value="Genomic_DNA"/>
</dbReference>
<evidence type="ECO:0000313" key="3">
    <source>
        <dbReference type="Proteomes" id="UP001266305"/>
    </source>
</evidence>
<name>A0ABQ9TVU1_SAGOE</name>
<evidence type="ECO:0000313" key="2">
    <source>
        <dbReference type="EMBL" id="KAK2088615.1"/>
    </source>
</evidence>
<organism evidence="2 3">
    <name type="scientific">Saguinus oedipus</name>
    <name type="common">Cotton-top tamarin</name>
    <name type="synonym">Oedipomidas oedipus</name>
    <dbReference type="NCBI Taxonomy" id="9490"/>
    <lineage>
        <taxon>Eukaryota</taxon>
        <taxon>Metazoa</taxon>
        <taxon>Chordata</taxon>
        <taxon>Craniata</taxon>
        <taxon>Vertebrata</taxon>
        <taxon>Euteleostomi</taxon>
        <taxon>Mammalia</taxon>
        <taxon>Eutheria</taxon>
        <taxon>Euarchontoglires</taxon>
        <taxon>Primates</taxon>
        <taxon>Haplorrhini</taxon>
        <taxon>Platyrrhini</taxon>
        <taxon>Cebidae</taxon>
        <taxon>Callitrichinae</taxon>
        <taxon>Saguinus</taxon>
    </lineage>
</organism>
<feature type="region of interest" description="Disordered" evidence="1">
    <location>
        <begin position="1"/>
        <end position="24"/>
    </location>
</feature>
<sequence length="145" mass="16309">MLLFGARKAPPAGPQGPSTSRFGTRMRAEADLLRPRMLSPAPAFLSRAFSPQRMRRISRLRDLISAWPRVTSSSSSSFRPAFLRIRIRYAEAASPPPPDSCHGRAHTAPREPISSRLRGRARRQATPPPRPLKARWDVRWECGTE</sequence>
<accession>A0ABQ9TVU1</accession>
<protein>
    <submittedName>
        <fullName evidence="2">Uncharacterized protein</fullName>
    </submittedName>
</protein>
<evidence type="ECO:0000256" key="1">
    <source>
        <dbReference type="SAM" id="MobiDB-lite"/>
    </source>
</evidence>